<dbReference type="GO" id="GO:0006355">
    <property type="term" value="P:regulation of DNA-templated transcription"/>
    <property type="evidence" value="ECO:0007669"/>
    <property type="project" value="InterPro"/>
</dbReference>
<dbReference type="PROSITE" id="PS50045">
    <property type="entry name" value="SIGMA54_INTERACT_4"/>
    <property type="match status" value="1"/>
</dbReference>
<keyword evidence="2" id="KW-0067">ATP-binding</keyword>
<evidence type="ECO:0000256" key="3">
    <source>
        <dbReference type="ARBA" id="ARBA00023015"/>
    </source>
</evidence>
<evidence type="ECO:0000256" key="1">
    <source>
        <dbReference type="ARBA" id="ARBA00022741"/>
    </source>
</evidence>
<dbReference type="SUPFAM" id="SSF52540">
    <property type="entry name" value="P-loop containing nucleoside triphosphate hydrolases"/>
    <property type="match status" value="1"/>
</dbReference>
<dbReference type="GO" id="GO:0005524">
    <property type="term" value="F:ATP binding"/>
    <property type="evidence" value="ECO:0007669"/>
    <property type="project" value="InterPro"/>
</dbReference>
<dbReference type="Pfam" id="PF25601">
    <property type="entry name" value="AAA_lid_14"/>
    <property type="match status" value="1"/>
</dbReference>
<gene>
    <name evidence="6" type="primary">glnG</name>
    <name evidence="6" type="ORF">NCTC9185_04869</name>
</gene>
<proteinExistence type="predicted"/>
<evidence type="ECO:0000256" key="4">
    <source>
        <dbReference type="ARBA" id="ARBA00023163"/>
    </source>
</evidence>
<keyword evidence="1" id="KW-0547">Nucleotide-binding</keyword>
<evidence type="ECO:0000256" key="2">
    <source>
        <dbReference type="ARBA" id="ARBA00022840"/>
    </source>
</evidence>
<accession>A0A4U9DA90</accession>
<dbReference type="AlphaFoldDB" id="A0A4U9DA90"/>
<reference evidence="6 7" key="1">
    <citation type="submission" date="2019-04" db="EMBL/GenBank/DDBJ databases">
        <authorList>
            <consortium name="Pathogen Informatics"/>
        </authorList>
    </citation>
    <scope>NUCLEOTIDE SEQUENCE [LARGE SCALE GENOMIC DNA]</scope>
    <source>
        <strain evidence="6 7">NCTC9185</strain>
    </source>
</reference>
<evidence type="ECO:0000313" key="6">
    <source>
        <dbReference type="EMBL" id="VTN12873.1"/>
    </source>
</evidence>
<dbReference type="InterPro" id="IPR058031">
    <property type="entry name" value="AAA_lid_NorR"/>
</dbReference>
<protein>
    <submittedName>
        <fullName evidence="6">Nitrogen regulation protein NR(I)</fullName>
    </submittedName>
</protein>
<dbReference type="EMBL" id="CABDVU010000001">
    <property type="protein sequence ID" value="VTN12873.1"/>
    <property type="molecule type" value="Genomic_DNA"/>
</dbReference>
<name>A0A4U9DA90_RAOTE</name>
<feature type="domain" description="Sigma-54 factor interaction" evidence="5">
    <location>
        <begin position="1"/>
        <end position="42"/>
    </location>
</feature>
<sequence>MRARELGVEAKLLHPETETALTRLAWPGNVRQLENTCRWLTVMAAGQEVLTQDLPSELF</sequence>
<keyword evidence="3" id="KW-0805">Transcription regulation</keyword>
<dbReference type="Proteomes" id="UP000339249">
    <property type="component" value="Unassembled WGS sequence"/>
</dbReference>
<dbReference type="InterPro" id="IPR002078">
    <property type="entry name" value="Sigma_54_int"/>
</dbReference>
<organism evidence="6 7">
    <name type="scientific">Raoultella terrigena</name>
    <name type="common">Klebsiella terrigena</name>
    <dbReference type="NCBI Taxonomy" id="577"/>
    <lineage>
        <taxon>Bacteria</taxon>
        <taxon>Pseudomonadati</taxon>
        <taxon>Pseudomonadota</taxon>
        <taxon>Gammaproteobacteria</taxon>
        <taxon>Enterobacterales</taxon>
        <taxon>Enterobacteriaceae</taxon>
        <taxon>Klebsiella/Raoultella group</taxon>
        <taxon>Raoultella</taxon>
    </lineage>
</organism>
<dbReference type="Gene3D" id="1.10.8.60">
    <property type="match status" value="1"/>
</dbReference>
<dbReference type="InterPro" id="IPR027417">
    <property type="entry name" value="P-loop_NTPase"/>
</dbReference>
<evidence type="ECO:0000259" key="5">
    <source>
        <dbReference type="PROSITE" id="PS50045"/>
    </source>
</evidence>
<dbReference type="InterPro" id="IPR025944">
    <property type="entry name" value="Sigma_54_int_dom_CS"/>
</dbReference>
<evidence type="ECO:0000313" key="7">
    <source>
        <dbReference type="Proteomes" id="UP000339249"/>
    </source>
</evidence>
<keyword evidence="4" id="KW-0804">Transcription</keyword>
<dbReference type="PROSITE" id="PS00688">
    <property type="entry name" value="SIGMA54_INTERACT_3"/>
    <property type="match status" value="1"/>
</dbReference>